<dbReference type="KEGG" id="pman:OU5_P0320"/>
<dbReference type="AlphaFoldDB" id="A0A024ELB1"/>
<sequence>MSRLGQLNALSWLDAKAKCPTRSPDISDSAKTIFLVIMRTLHPHKEARMTRLEHAIIQETRVHLATLKNLLATPPEERVTECGCDLEFLNADARLSALLNLGHLPESGMSEAGARALLDIESERALLLTPEQANDDASVP</sequence>
<keyword evidence="1" id="KW-0614">Plasmid</keyword>
<proteinExistence type="predicted"/>
<name>A0A024ELB1_9PSED</name>
<dbReference type="HOGENOM" id="CLU_1833496_0_0_6"/>
<gene>
    <name evidence="1" type="ORF">OU5_P0320</name>
</gene>
<geneLocation type="plasmid" evidence="2"/>
<protein>
    <submittedName>
        <fullName evidence="1">Uncharacterized protein</fullName>
    </submittedName>
</protein>
<evidence type="ECO:0000313" key="1">
    <source>
        <dbReference type="EMBL" id="AHZ73572.1"/>
    </source>
</evidence>
<dbReference type="EMBL" id="CP005961">
    <property type="protein sequence ID" value="AHZ73572.1"/>
    <property type="molecule type" value="Genomic_DNA"/>
</dbReference>
<accession>A0A024ELB1</accession>
<evidence type="ECO:0000313" key="2">
    <source>
        <dbReference type="Proteomes" id="UP000026913"/>
    </source>
</evidence>
<reference evidence="1 2" key="1">
    <citation type="journal article" date="2012" name="J. Bacteriol.">
        <title>Genome sequence of cold-adapted Pseudomonas mandelii strain JR-1.</title>
        <authorList>
            <person name="Jang S.H."/>
            <person name="Kim J."/>
            <person name="Kim J."/>
            <person name="Hong S."/>
            <person name="Lee C."/>
        </authorList>
    </citation>
    <scope>NUCLEOTIDE SEQUENCE [LARGE SCALE GENOMIC DNA]</scope>
    <source>
        <strain evidence="1 2">JR-1</strain>
        <plasmid evidence="2">Plasmid</plasmid>
    </source>
</reference>
<dbReference type="Proteomes" id="UP000026913">
    <property type="component" value="Plasmid unnamed"/>
</dbReference>
<organism evidence="1 2">
    <name type="scientific">Pseudomonas mandelii JR-1</name>
    <dbReference type="NCBI Taxonomy" id="1147786"/>
    <lineage>
        <taxon>Bacteria</taxon>
        <taxon>Pseudomonadati</taxon>
        <taxon>Pseudomonadota</taxon>
        <taxon>Gammaproteobacteria</taxon>
        <taxon>Pseudomonadales</taxon>
        <taxon>Pseudomonadaceae</taxon>
        <taxon>Pseudomonas</taxon>
    </lineage>
</organism>